<feature type="domain" description="ABC transporter" evidence="6">
    <location>
        <begin position="389"/>
        <end position="606"/>
    </location>
</feature>
<dbReference type="AlphaFoldDB" id="A0AAW1S455"/>
<dbReference type="InterPro" id="IPR003593">
    <property type="entry name" value="AAA+_ATPase"/>
</dbReference>
<dbReference type="EMBL" id="JALJOU010000011">
    <property type="protein sequence ID" value="KAK9840983.1"/>
    <property type="molecule type" value="Genomic_DNA"/>
</dbReference>
<dbReference type="Pfam" id="PF00005">
    <property type="entry name" value="ABC_tran"/>
    <property type="match status" value="2"/>
</dbReference>
<evidence type="ECO:0000256" key="4">
    <source>
        <dbReference type="ARBA" id="ARBA00061344"/>
    </source>
</evidence>
<dbReference type="SMART" id="SM00382">
    <property type="entry name" value="AAA"/>
    <property type="match status" value="2"/>
</dbReference>
<dbReference type="InterPro" id="IPR050611">
    <property type="entry name" value="ABCF"/>
</dbReference>
<keyword evidence="8" id="KW-1185">Reference proteome</keyword>
<dbReference type="InterPro" id="IPR003439">
    <property type="entry name" value="ABC_transporter-like_ATP-bd"/>
</dbReference>
<feature type="compositionally biased region" description="Basic residues" evidence="5">
    <location>
        <begin position="8"/>
        <end position="17"/>
    </location>
</feature>
<dbReference type="Pfam" id="PF12848">
    <property type="entry name" value="ABC_tran_Xtn"/>
    <property type="match status" value="1"/>
</dbReference>
<dbReference type="CDD" id="cd03221">
    <property type="entry name" value="ABCF_EF-3"/>
    <property type="match status" value="2"/>
</dbReference>
<keyword evidence="3" id="KW-0067">ATP-binding</keyword>
<feature type="domain" description="ABC transporter" evidence="6">
    <location>
        <begin position="77"/>
        <end position="318"/>
    </location>
</feature>
<dbReference type="PANTHER" id="PTHR19211">
    <property type="entry name" value="ATP-BINDING TRANSPORT PROTEIN-RELATED"/>
    <property type="match status" value="1"/>
</dbReference>
<evidence type="ECO:0000256" key="1">
    <source>
        <dbReference type="ARBA" id="ARBA00022737"/>
    </source>
</evidence>
<dbReference type="Proteomes" id="UP001445335">
    <property type="component" value="Unassembled WGS sequence"/>
</dbReference>
<protein>
    <recommendedName>
        <fullName evidence="6">ABC transporter domain-containing protein</fullName>
    </recommendedName>
</protein>
<proteinExistence type="inferred from homology"/>
<dbReference type="GO" id="GO:0005524">
    <property type="term" value="F:ATP binding"/>
    <property type="evidence" value="ECO:0007669"/>
    <property type="project" value="UniProtKB-KW"/>
</dbReference>
<dbReference type="InterPro" id="IPR032781">
    <property type="entry name" value="ABC_tran_Xtn"/>
</dbReference>
<keyword evidence="2" id="KW-0547">Nucleotide-binding</keyword>
<dbReference type="PROSITE" id="PS00211">
    <property type="entry name" value="ABC_TRANSPORTER_1"/>
    <property type="match status" value="1"/>
</dbReference>
<dbReference type="InterPro" id="IPR017871">
    <property type="entry name" value="ABC_transporter-like_CS"/>
</dbReference>
<comment type="caution">
    <text evidence="7">The sequence shown here is derived from an EMBL/GenBank/DDBJ whole genome shotgun (WGS) entry which is preliminary data.</text>
</comment>
<dbReference type="GO" id="GO:0016887">
    <property type="term" value="F:ATP hydrolysis activity"/>
    <property type="evidence" value="ECO:0007669"/>
    <property type="project" value="InterPro"/>
</dbReference>
<gene>
    <name evidence="7" type="ORF">WJX81_003709</name>
</gene>
<feature type="region of interest" description="Disordered" evidence="5">
    <location>
        <begin position="1"/>
        <end position="56"/>
    </location>
</feature>
<dbReference type="InterPro" id="IPR027417">
    <property type="entry name" value="P-loop_NTPase"/>
</dbReference>
<evidence type="ECO:0000256" key="3">
    <source>
        <dbReference type="ARBA" id="ARBA00022840"/>
    </source>
</evidence>
<evidence type="ECO:0000256" key="5">
    <source>
        <dbReference type="SAM" id="MobiDB-lite"/>
    </source>
</evidence>
<dbReference type="PANTHER" id="PTHR19211:SF15">
    <property type="entry name" value="ATP-BINDING CASSETTE SUB-FAMILY F MEMBER 2"/>
    <property type="match status" value="1"/>
</dbReference>
<evidence type="ECO:0000259" key="6">
    <source>
        <dbReference type="PROSITE" id="PS50893"/>
    </source>
</evidence>
<dbReference type="PROSITE" id="PS50893">
    <property type="entry name" value="ABC_TRANSPORTER_2"/>
    <property type="match status" value="2"/>
</dbReference>
<sequence length="613" mass="68448">MVSDSKKKREAAKKAKAAQKAVAAGATAEQPAAASNGHAAAPDKACVQAAEETANGHDLSERTVTGVLSSHPLGRDIHYDNFSLLFHGHELLADTRLELNFGRRYALIGPNGSGKSSLLKALGHREFPIPEHIDTYFLDREAPASDLTALEAVMSVDEERSRLEREAESLVTLDDPEVEQRLIDVYERLEGLDAGTTEARAGQLLHGLGFTKAMQSKRTRDFSGGWRMRIALARALFVDPTFLILDEPTNHLDLEACVWLEETLKKYKRILLMVSHSQDFMNGVATNTILVQNKKLRYYGGNYDTYVRTRTELEENQMKQWQKEQDQIASMKDYVARFGHGSAKLARQAQSKEKVLAKMVRGGLTEKVKADSVVKLFFTQVGKLPPPVLQFQNVTFGYSPSHVLYQNVDLGVDLDSRVALVGPNGTGKSTLLKLMTGDLEPLDGMVKRHNHLKIGWYHQHLAELLDLSLTPLEYMFREFPEVTAVEEMRKAVGRFGISGKTQTQPMAQLSDGLRSRVVFAWLAYKMPHLLLLDEPTNHLDIETIDSLARAINGWDGGLVLVSHDFRLISQVAEEIWVVAHKGVTRWRGGIEAYKEHLKATHAALKDQADLVER</sequence>
<reference evidence="7 8" key="1">
    <citation type="journal article" date="2024" name="Nat. Commun.">
        <title>Phylogenomics reveals the evolutionary origins of lichenization in chlorophyte algae.</title>
        <authorList>
            <person name="Puginier C."/>
            <person name="Libourel C."/>
            <person name="Otte J."/>
            <person name="Skaloud P."/>
            <person name="Haon M."/>
            <person name="Grisel S."/>
            <person name="Petersen M."/>
            <person name="Berrin J.G."/>
            <person name="Delaux P.M."/>
            <person name="Dal Grande F."/>
            <person name="Keller J."/>
        </authorList>
    </citation>
    <scope>NUCLEOTIDE SEQUENCE [LARGE SCALE GENOMIC DNA]</scope>
    <source>
        <strain evidence="7 8">SAG 245.80</strain>
    </source>
</reference>
<evidence type="ECO:0000256" key="2">
    <source>
        <dbReference type="ARBA" id="ARBA00022741"/>
    </source>
</evidence>
<organism evidence="7 8">
    <name type="scientific">Elliptochloris bilobata</name>
    <dbReference type="NCBI Taxonomy" id="381761"/>
    <lineage>
        <taxon>Eukaryota</taxon>
        <taxon>Viridiplantae</taxon>
        <taxon>Chlorophyta</taxon>
        <taxon>core chlorophytes</taxon>
        <taxon>Trebouxiophyceae</taxon>
        <taxon>Trebouxiophyceae incertae sedis</taxon>
        <taxon>Elliptochloris clade</taxon>
        <taxon>Elliptochloris</taxon>
    </lineage>
</organism>
<keyword evidence="1" id="KW-0677">Repeat</keyword>
<dbReference type="SUPFAM" id="SSF52540">
    <property type="entry name" value="P-loop containing nucleoside triphosphate hydrolases"/>
    <property type="match status" value="2"/>
</dbReference>
<feature type="compositionally biased region" description="Low complexity" evidence="5">
    <location>
        <begin position="18"/>
        <end position="40"/>
    </location>
</feature>
<dbReference type="Gene3D" id="3.40.50.300">
    <property type="entry name" value="P-loop containing nucleotide triphosphate hydrolases"/>
    <property type="match status" value="2"/>
</dbReference>
<name>A0AAW1S455_9CHLO</name>
<evidence type="ECO:0000313" key="8">
    <source>
        <dbReference type="Proteomes" id="UP001445335"/>
    </source>
</evidence>
<accession>A0AAW1S455</accession>
<evidence type="ECO:0000313" key="7">
    <source>
        <dbReference type="EMBL" id="KAK9840983.1"/>
    </source>
</evidence>
<dbReference type="FunFam" id="3.40.50.300:FF:000683">
    <property type="entry name" value="Abc transporter f family member 1"/>
    <property type="match status" value="1"/>
</dbReference>
<dbReference type="FunFam" id="3.40.50.300:FF:000104">
    <property type="entry name" value="ATP-binding cassette sub-family F member 3"/>
    <property type="match status" value="1"/>
</dbReference>
<comment type="similarity">
    <text evidence="4">Belongs to the ABC transporter superfamily. ABCF family. EF3 (TC 3.A.1.121) subfamily.</text>
</comment>